<protein>
    <submittedName>
        <fullName evidence="2">Uncharacterized protein</fullName>
    </submittedName>
</protein>
<organism evidence="2">
    <name type="scientific">Phenylobacterium glaciei</name>
    <dbReference type="NCBI Taxonomy" id="2803784"/>
    <lineage>
        <taxon>Bacteria</taxon>
        <taxon>Pseudomonadati</taxon>
        <taxon>Pseudomonadota</taxon>
        <taxon>Alphaproteobacteria</taxon>
        <taxon>Caulobacterales</taxon>
        <taxon>Caulobacteraceae</taxon>
        <taxon>Phenylobacterium</taxon>
    </lineage>
</organism>
<name>A0A974P1D9_9CAUL</name>
<dbReference type="AlphaFoldDB" id="A0A974P1D9"/>
<evidence type="ECO:0000256" key="1">
    <source>
        <dbReference type="SAM" id="MobiDB-lite"/>
    </source>
</evidence>
<proteinExistence type="predicted"/>
<evidence type="ECO:0000313" key="2">
    <source>
        <dbReference type="EMBL" id="QQZ49466.1"/>
    </source>
</evidence>
<accession>A0A974P1D9</accession>
<feature type="region of interest" description="Disordered" evidence="1">
    <location>
        <begin position="40"/>
        <end position="73"/>
    </location>
</feature>
<sequence length="73" mass="7329">MFDGAAATLKPGGWFVFSTEAAEGTASPCAATAATPTGAAISPTWRPAGSKSSSASPPCSAARPAWRWRVTTS</sequence>
<reference evidence="2" key="1">
    <citation type="submission" date="2021-01" db="EMBL/GenBank/DDBJ databases">
        <title>Genome sequence of Phenylobacterium sp. 20VBR1 isolated from a valley glaceir, Ny-Alesund, Svalbard.</title>
        <authorList>
            <person name="Thomas F.A."/>
            <person name="Krishnan K.P."/>
            <person name="Sinha R.K."/>
        </authorList>
    </citation>
    <scope>NUCLEOTIDE SEQUENCE</scope>
    <source>
        <strain evidence="2">20VBR1</strain>
    </source>
</reference>
<dbReference type="EMBL" id="CP068570">
    <property type="protein sequence ID" value="QQZ49466.1"/>
    <property type="molecule type" value="Genomic_DNA"/>
</dbReference>
<gene>
    <name evidence="2" type="ORF">JKL49_21165</name>
</gene>